<feature type="domain" description="STAS" evidence="1">
    <location>
        <begin position="17"/>
        <end position="90"/>
    </location>
</feature>
<evidence type="ECO:0000259" key="1">
    <source>
        <dbReference type="PROSITE" id="PS50801"/>
    </source>
</evidence>
<gene>
    <name evidence="2" type="ORF">ACFQ5G_19005</name>
</gene>
<comment type="caution">
    <text evidence="2">The sequence shown here is derived from an EMBL/GenBank/DDBJ whole genome shotgun (WGS) entry which is preliminary data.</text>
</comment>
<protein>
    <submittedName>
        <fullName evidence="2">Anti-anti-sigma factor</fullName>
    </submittedName>
</protein>
<dbReference type="SUPFAM" id="SSF52091">
    <property type="entry name" value="SpoIIaa-like"/>
    <property type="match status" value="1"/>
</dbReference>
<dbReference type="CDD" id="cd16936">
    <property type="entry name" value="HATPase_RsbW-like"/>
    <property type="match status" value="1"/>
</dbReference>
<dbReference type="PANTHER" id="PTHR35526">
    <property type="entry name" value="ANTI-SIGMA-F FACTOR RSBW-RELATED"/>
    <property type="match status" value="1"/>
</dbReference>
<dbReference type="Gene3D" id="3.30.750.24">
    <property type="entry name" value="STAS domain"/>
    <property type="match status" value="1"/>
</dbReference>
<reference evidence="3" key="1">
    <citation type="journal article" date="2019" name="Int. J. Syst. Evol. Microbiol.">
        <title>The Global Catalogue of Microorganisms (GCM) 10K type strain sequencing project: providing services to taxonomists for standard genome sequencing and annotation.</title>
        <authorList>
            <consortium name="The Broad Institute Genomics Platform"/>
            <consortium name="The Broad Institute Genome Sequencing Center for Infectious Disease"/>
            <person name="Wu L."/>
            <person name="Ma J."/>
        </authorList>
    </citation>
    <scope>NUCLEOTIDE SEQUENCE [LARGE SCALE GENOMIC DNA]</scope>
    <source>
        <strain evidence="3">CCM 7526</strain>
    </source>
</reference>
<dbReference type="InterPro" id="IPR036890">
    <property type="entry name" value="HATPase_C_sf"/>
</dbReference>
<organism evidence="2 3">
    <name type="scientific">Actinoplanes sichuanensis</name>
    <dbReference type="NCBI Taxonomy" id="512349"/>
    <lineage>
        <taxon>Bacteria</taxon>
        <taxon>Bacillati</taxon>
        <taxon>Actinomycetota</taxon>
        <taxon>Actinomycetes</taxon>
        <taxon>Micromonosporales</taxon>
        <taxon>Micromonosporaceae</taxon>
        <taxon>Actinoplanes</taxon>
    </lineage>
</organism>
<keyword evidence="3" id="KW-1185">Reference proteome</keyword>
<evidence type="ECO:0000313" key="3">
    <source>
        <dbReference type="Proteomes" id="UP001597183"/>
    </source>
</evidence>
<dbReference type="Gene3D" id="3.30.565.10">
    <property type="entry name" value="Histidine kinase-like ATPase, C-terminal domain"/>
    <property type="match status" value="1"/>
</dbReference>
<dbReference type="EMBL" id="JBHTMK010000028">
    <property type="protein sequence ID" value="MFD1367446.1"/>
    <property type="molecule type" value="Genomic_DNA"/>
</dbReference>
<proteinExistence type="predicted"/>
<dbReference type="Proteomes" id="UP001597183">
    <property type="component" value="Unassembled WGS sequence"/>
</dbReference>
<dbReference type="InterPro" id="IPR050267">
    <property type="entry name" value="Anti-sigma-factor_SerPK"/>
</dbReference>
<dbReference type="InterPro" id="IPR002645">
    <property type="entry name" value="STAS_dom"/>
</dbReference>
<dbReference type="PANTHER" id="PTHR35526:SF3">
    <property type="entry name" value="ANTI-SIGMA-F FACTOR RSBW"/>
    <property type="match status" value="1"/>
</dbReference>
<evidence type="ECO:0000313" key="2">
    <source>
        <dbReference type="EMBL" id="MFD1367446.1"/>
    </source>
</evidence>
<name>A0ABW4AAW3_9ACTN</name>
<dbReference type="PROSITE" id="PS50801">
    <property type="entry name" value="STAS"/>
    <property type="match status" value="1"/>
</dbReference>
<dbReference type="InterPro" id="IPR036513">
    <property type="entry name" value="STAS_dom_sf"/>
</dbReference>
<accession>A0ABW4AAW3</accession>
<dbReference type="RefSeq" id="WP_317790275.1">
    <property type="nucleotide sequence ID" value="NZ_AP028461.1"/>
</dbReference>
<sequence>MPSEVRHLVDRGQAYPLVRLSGVLDDTTVGLLRSALLDVLASQPEAVVVDVGGLWLAESDAAGVLRDVLAETRDWPGSHLVLCGTPDATVWRATGWPVWPDATDAFAALGAPLPAGHRVVADLEPAVGAARRAREVITEACGRWDRPEVVGNASIVATELVNNVVAHAGTAMCLMLARHGASVSVAVRDFSASPPRFGGAVAPTSYGGRGLLLVDTVASRWGHLALADGKIVWALLDGDPGPA</sequence>